<accession>A0A239CK93</accession>
<name>A0A239CK93_9FIRM</name>
<keyword evidence="5" id="KW-1185">Reference proteome</keyword>
<gene>
    <name evidence="4" type="ORF">SAMN05446037_100614</name>
</gene>
<sequence>MDKLRPDLIQSFISTKLETHSNRNVRYYYKILNCALNTAIKWQIISFNPCVAVTPPKVPKKSIEILDAVEVNVLLDAAKETVIYMPILLAITCGMRRGEILGLKWNHIDFENNILHIRDNLVRTYTGEVLTQNPKTDTGKRSITVPAETIKALRQHRKYQLKVKSMLHHQYQDGNYVCCWEDGRHFHPDYVISAFKKLIRKLELTDIRFHDLRHYVESFVMWSELILVLILQAFIKITPHNNKFTTYQASLTSP</sequence>
<dbReference type="Gene3D" id="1.10.150.130">
    <property type="match status" value="1"/>
</dbReference>
<evidence type="ECO:0000313" key="4">
    <source>
        <dbReference type="EMBL" id="SNS20540.1"/>
    </source>
</evidence>
<dbReference type="PROSITE" id="PS51898">
    <property type="entry name" value="TYR_RECOMBINASE"/>
    <property type="match status" value="1"/>
</dbReference>
<dbReference type="SUPFAM" id="SSF56349">
    <property type="entry name" value="DNA breaking-rejoining enzymes"/>
    <property type="match status" value="1"/>
</dbReference>
<protein>
    <submittedName>
        <fullName evidence="4">Phage integrase family protein</fullName>
    </submittedName>
</protein>
<dbReference type="GO" id="GO:0003677">
    <property type="term" value="F:DNA binding"/>
    <property type="evidence" value="ECO:0007669"/>
    <property type="project" value="UniProtKB-KW"/>
</dbReference>
<dbReference type="AlphaFoldDB" id="A0A239CK93"/>
<keyword evidence="2" id="KW-0233">DNA recombination</keyword>
<evidence type="ECO:0000259" key="3">
    <source>
        <dbReference type="PROSITE" id="PS51898"/>
    </source>
</evidence>
<dbReference type="InterPro" id="IPR013762">
    <property type="entry name" value="Integrase-like_cat_sf"/>
</dbReference>
<dbReference type="InterPro" id="IPR011010">
    <property type="entry name" value="DNA_brk_join_enz"/>
</dbReference>
<dbReference type="Gene3D" id="1.10.443.10">
    <property type="entry name" value="Intergrase catalytic core"/>
    <property type="match status" value="1"/>
</dbReference>
<organism evidence="4 5">
    <name type="scientific">Anaerovirgula multivorans</name>
    <dbReference type="NCBI Taxonomy" id="312168"/>
    <lineage>
        <taxon>Bacteria</taxon>
        <taxon>Bacillati</taxon>
        <taxon>Bacillota</taxon>
        <taxon>Clostridia</taxon>
        <taxon>Peptostreptococcales</taxon>
        <taxon>Natronincolaceae</taxon>
        <taxon>Anaerovirgula</taxon>
    </lineage>
</organism>
<evidence type="ECO:0000256" key="1">
    <source>
        <dbReference type="ARBA" id="ARBA00023125"/>
    </source>
</evidence>
<dbReference type="CDD" id="cd01189">
    <property type="entry name" value="INT_ICEBs1_C_like"/>
    <property type="match status" value="1"/>
</dbReference>
<dbReference type="GO" id="GO:0006310">
    <property type="term" value="P:DNA recombination"/>
    <property type="evidence" value="ECO:0007669"/>
    <property type="project" value="UniProtKB-KW"/>
</dbReference>
<proteinExistence type="predicted"/>
<feature type="domain" description="Tyr recombinase" evidence="3">
    <location>
        <begin position="61"/>
        <end position="254"/>
    </location>
</feature>
<dbReference type="Proteomes" id="UP000198304">
    <property type="component" value="Unassembled WGS sequence"/>
</dbReference>
<dbReference type="EMBL" id="FZOJ01000006">
    <property type="protein sequence ID" value="SNS20540.1"/>
    <property type="molecule type" value="Genomic_DNA"/>
</dbReference>
<dbReference type="InterPro" id="IPR002104">
    <property type="entry name" value="Integrase_catalytic"/>
</dbReference>
<reference evidence="4 5" key="1">
    <citation type="submission" date="2017-06" db="EMBL/GenBank/DDBJ databases">
        <authorList>
            <person name="Kim H.J."/>
            <person name="Triplett B.A."/>
        </authorList>
    </citation>
    <scope>NUCLEOTIDE SEQUENCE [LARGE SCALE GENOMIC DNA]</scope>
    <source>
        <strain evidence="4 5">SCA</strain>
    </source>
</reference>
<dbReference type="GO" id="GO:0015074">
    <property type="term" value="P:DNA integration"/>
    <property type="evidence" value="ECO:0007669"/>
    <property type="project" value="InterPro"/>
</dbReference>
<keyword evidence="1" id="KW-0238">DNA-binding</keyword>
<evidence type="ECO:0000256" key="2">
    <source>
        <dbReference type="ARBA" id="ARBA00023172"/>
    </source>
</evidence>
<dbReference type="InterPro" id="IPR010998">
    <property type="entry name" value="Integrase_recombinase_N"/>
</dbReference>
<evidence type="ECO:0000313" key="5">
    <source>
        <dbReference type="Proteomes" id="UP000198304"/>
    </source>
</evidence>
<dbReference type="Pfam" id="PF00589">
    <property type="entry name" value="Phage_integrase"/>
    <property type="match status" value="1"/>
</dbReference>